<dbReference type="InterPro" id="IPR002347">
    <property type="entry name" value="SDR_fam"/>
</dbReference>
<dbReference type="InterPro" id="IPR050259">
    <property type="entry name" value="SDR"/>
</dbReference>
<dbReference type="PANTHER" id="PTHR42879">
    <property type="entry name" value="3-OXOACYL-(ACYL-CARRIER-PROTEIN) REDUCTASE"/>
    <property type="match status" value="1"/>
</dbReference>
<dbReference type="AlphaFoldDB" id="A0A6N7VQZ1"/>
<organism evidence="2 3">
    <name type="scientific">Scrofimicrobium canadense</name>
    <dbReference type="NCBI Taxonomy" id="2652290"/>
    <lineage>
        <taxon>Bacteria</taxon>
        <taxon>Bacillati</taxon>
        <taxon>Actinomycetota</taxon>
        <taxon>Actinomycetes</taxon>
        <taxon>Actinomycetales</taxon>
        <taxon>Actinomycetaceae</taxon>
        <taxon>Scrofimicrobium</taxon>
    </lineage>
</organism>
<dbReference type="PANTHER" id="PTHR42879:SF6">
    <property type="entry name" value="NADPH-DEPENDENT REDUCTASE BACG"/>
    <property type="match status" value="1"/>
</dbReference>
<dbReference type="Pfam" id="PF13561">
    <property type="entry name" value="adh_short_C2"/>
    <property type="match status" value="1"/>
</dbReference>
<dbReference type="PRINTS" id="PR00081">
    <property type="entry name" value="GDHRDH"/>
</dbReference>
<accession>A0A6N7VQZ1</accession>
<evidence type="ECO:0000313" key="2">
    <source>
        <dbReference type="EMBL" id="MSS83380.1"/>
    </source>
</evidence>
<proteinExistence type="inferred from homology"/>
<dbReference type="EMBL" id="VULO01000001">
    <property type="protein sequence ID" value="MSS83380.1"/>
    <property type="molecule type" value="Genomic_DNA"/>
</dbReference>
<dbReference type="SUPFAM" id="SSF51735">
    <property type="entry name" value="NAD(P)-binding Rossmann-fold domains"/>
    <property type="match status" value="1"/>
</dbReference>
<comment type="similarity">
    <text evidence="1">Belongs to the short-chain dehydrogenases/reductases (SDR) family.</text>
</comment>
<comment type="caution">
    <text evidence="2">The sequence shown here is derived from an EMBL/GenBank/DDBJ whole genome shotgun (WGS) entry which is preliminary data.</text>
</comment>
<reference evidence="2 3" key="1">
    <citation type="submission" date="2019-08" db="EMBL/GenBank/DDBJ databases">
        <title>In-depth cultivation of the pig gut microbiome towards novel bacterial diversity and tailored functional studies.</title>
        <authorList>
            <person name="Wylensek D."/>
            <person name="Hitch T.C.A."/>
            <person name="Clavel T."/>
        </authorList>
    </citation>
    <scope>NUCLEOTIDE SEQUENCE [LARGE SCALE GENOMIC DNA]</scope>
    <source>
        <strain evidence="2 3">WB03_NA08</strain>
    </source>
</reference>
<evidence type="ECO:0000313" key="3">
    <source>
        <dbReference type="Proteomes" id="UP000470875"/>
    </source>
</evidence>
<protein>
    <submittedName>
        <fullName evidence="2">SDR family oxidoreductase</fullName>
    </submittedName>
</protein>
<dbReference type="RefSeq" id="WP_154542752.1">
    <property type="nucleotide sequence ID" value="NZ_VULO01000001.1"/>
</dbReference>
<name>A0A6N7VQZ1_9ACTO</name>
<dbReference type="Proteomes" id="UP000470875">
    <property type="component" value="Unassembled WGS sequence"/>
</dbReference>
<evidence type="ECO:0000256" key="1">
    <source>
        <dbReference type="ARBA" id="ARBA00006484"/>
    </source>
</evidence>
<gene>
    <name evidence="2" type="ORF">FYJ24_01095</name>
</gene>
<keyword evidence="3" id="KW-1185">Reference proteome</keyword>
<sequence>MNLDIEGRVAFVCASTTGLGLASAKALAAEGVAIAVTGRRGDVAEEQAASIASEFGVASLGIGVDLLDAQSRQEALETAEKTLGPIDILVLNGPGPRPGGALSVGVGEATEAALSLIEPHVDLVSRVLPGMRSRGWGRIVAVGAYSMDSASTWLALSAIGRAGLARYLQALAKEVAAEGVTVNIVQPGIIATARIDALDAAEAATSGGTPAQARARREASMPMGRLGKPEEFASAVAFFASEPARYITGQSLMVDGGLYAAD</sequence>
<dbReference type="InterPro" id="IPR036291">
    <property type="entry name" value="NAD(P)-bd_dom_sf"/>
</dbReference>
<dbReference type="Gene3D" id="3.40.50.720">
    <property type="entry name" value="NAD(P)-binding Rossmann-like Domain"/>
    <property type="match status" value="1"/>
</dbReference>